<keyword evidence="4" id="KW-1185">Reference proteome</keyword>
<feature type="region of interest" description="Disordered" evidence="1">
    <location>
        <begin position="23"/>
        <end position="48"/>
    </location>
</feature>
<evidence type="ECO:0000313" key="4">
    <source>
        <dbReference type="Proteomes" id="UP001216674"/>
    </source>
</evidence>
<reference evidence="3 4" key="1">
    <citation type="submission" date="2023-03" db="EMBL/GenBank/DDBJ databases">
        <title>Draft assemblies of triclosan tolerant bacteria isolated from returned activated sludge.</title>
        <authorList>
            <person name="Van Hamelsveld S."/>
        </authorList>
    </citation>
    <scope>NUCLEOTIDE SEQUENCE [LARGE SCALE GENOMIC DNA]</scope>
    <source>
        <strain evidence="3 4">GW210010_S58</strain>
    </source>
</reference>
<feature type="signal peptide" evidence="2">
    <location>
        <begin position="1"/>
        <end position="20"/>
    </location>
</feature>
<comment type="caution">
    <text evidence="3">The sequence shown here is derived from an EMBL/GenBank/DDBJ whole genome shotgun (WGS) entry which is preliminary data.</text>
</comment>
<dbReference type="Proteomes" id="UP001216674">
    <property type="component" value="Unassembled WGS sequence"/>
</dbReference>
<evidence type="ECO:0008006" key="5">
    <source>
        <dbReference type="Google" id="ProtNLM"/>
    </source>
</evidence>
<evidence type="ECO:0000256" key="1">
    <source>
        <dbReference type="SAM" id="MobiDB-lite"/>
    </source>
</evidence>
<proteinExistence type="predicted"/>
<feature type="chain" id="PRO_5045920251" description="Lipoprotein" evidence="2">
    <location>
        <begin position="21"/>
        <end position="191"/>
    </location>
</feature>
<sequence>MRLRHLVGAAMAAAALSACGGDDTNGTSQGNPSAGGNPPSGGGAQTQLSTADKIKALEQAGKLPTLDRSSDVKGPDLNANGIRDDIDVWIEKQGLGNAEKKAVQQLSRGLQVALLVDLTNPTAIRDAATANNLAVKCVITRSPDAGSGYRTVTDLEKITANTKSRVKAYLAYNATLDGTVSKSPEGDGCAE</sequence>
<keyword evidence="2" id="KW-0732">Signal</keyword>
<gene>
    <name evidence="3" type="ORF">P3W85_14595</name>
</gene>
<name>A0ABT6ANI1_9BURK</name>
<dbReference type="PROSITE" id="PS51257">
    <property type="entry name" value="PROKAR_LIPOPROTEIN"/>
    <property type="match status" value="1"/>
</dbReference>
<dbReference type="EMBL" id="JARJLM010000255">
    <property type="protein sequence ID" value="MDF3834175.1"/>
    <property type="molecule type" value="Genomic_DNA"/>
</dbReference>
<evidence type="ECO:0000313" key="3">
    <source>
        <dbReference type="EMBL" id="MDF3834175.1"/>
    </source>
</evidence>
<organism evidence="3 4">
    <name type="scientific">Cupriavidus basilensis</name>
    <dbReference type="NCBI Taxonomy" id="68895"/>
    <lineage>
        <taxon>Bacteria</taxon>
        <taxon>Pseudomonadati</taxon>
        <taxon>Pseudomonadota</taxon>
        <taxon>Betaproteobacteria</taxon>
        <taxon>Burkholderiales</taxon>
        <taxon>Burkholderiaceae</taxon>
        <taxon>Cupriavidus</taxon>
    </lineage>
</organism>
<protein>
    <recommendedName>
        <fullName evidence="5">Lipoprotein</fullName>
    </recommendedName>
</protein>
<accession>A0ABT6ANI1</accession>
<evidence type="ECO:0000256" key="2">
    <source>
        <dbReference type="SAM" id="SignalP"/>
    </source>
</evidence>
<dbReference type="RefSeq" id="WP_276265312.1">
    <property type="nucleotide sequence ID" value="NZ_JARJLM010000255.1"/>
</dbReference>
<feature type="compositionally biased region" description="Low complexity" evidence="1">
    <location>
        <begin position="28"/>
        <end position="37"/>
    </location>
</feature>